<dbReference type="SUPFAM" id="SSF51604">
    <property type="entry name" value="Enolase C-terminal domain-like"/>
    <property type="match status" value="1"/>
</dbReference>
<dbReference type="GeneID" id="97404128"/>
<keyword evidence="1" id="KW-0479">Metal-binding</keyword>
<dbReference type="GO" id="GO:0009063">
    <property type="term" value="P:amino acid catabolic process"/>
    <property type="evidence" value="ECO:0007669"/>
    <property type="project" value="InterPro"/>
</dbReference>
<organism evidence="3 4">
    <name type="scientific">Streptomyces turgidiscabies (strain Car8)</name>
    <dbReference type="NCBI Taxonomy" id="698760"/>
    <lineage>
        <taxon>Bacteria</taxon>
        <taxon>Bacillati</taxon>
        <taxon>Actinomycetota</taxon>
        <taxon>Actinomycetes</taxon>
        <taxon>Kitasatosporales</taxon>
        <taxon>Streptomycetaceae</taxon>
        <taxon>Streptomyces</taxon>
    </lineage>
</organism>
<proteinExistence type="predicted"/>
<evidence type="ECO:0000313" key="3">
    <source>
        <dbReference type="EMBL" id="ELP66586.1"/>
    </source>
</evidence>
<dbReference type="AlphaFoldDB" id="L7F6F2"/>
<gene>
    <name evidence="3" type="ORF">STRTUCAR8_07703</name>
</gene>
<comment type="caution">
    <text evidence="3">The sequence shown here is derived from an EMBL/GenBank/DDBJ whole genome shotgun (WGS) entry which is preliminary data.</text>
</comment>
<dbReference type="InterPro" id="IPR018110">
    <property type="entry name" value="Mandel_Rmase/mucon_lact_enz_CS"/>
</dbReference>
<dbReference type="Gene3D" id="3.30.390.10">
    <property type="entry name" value="Enolase-like, N-terminal domain"/>
    <property type="match status" value="1"/>
</dbReference>
<dbReference type="SFLD" id="SFLDS00001">
    <property type="entry name" value="Enolase"/>
    <property type="match status" value="1"/>
</dbReference>
<protein>
    <submittedName>
        <fullName evidence="3">Mandelate racemase/muconate lactonizing enzyme, C-terminal domain protein</fullName>
    </submittedName>
</protein>
<dbReference type="GO" id="GO:0003824">
    <property type="term" value="F:catalytic activity"/>
    <property type="evidence" value="ECO:0007669"/>
    <property type="project" value="UniProtKB-ARBA"/>
</dbReference>
<name>L7F6F2_STRT8</name>
<dbReference type="PANTHER" id="PTHR48073:SF2">
    <property type="entry name" value="O-SUCCINYLBENZOATE SYNTHASE"/>
    <property type="match status" value="1"/>
</dbReference>
<dbReference type="InterPro" id="IPR036849">
    <property type="entry name" value="Enolase-like_C_sf"/>
</dbReference>
<evidence type="ECO:0000256" key="1">
    <source>
        <dbReference type="ARBA" id="ARBA00022723"/>
    </source>
</evidence>
<dbReference type="EMBL" id="AEJB01000342">
    <property type="protein sequence ID" value="ELP66586.1"/>
    <property type="molecule type" value="Genomic_DNA"/>
</dbReference>
<dbReference type="PANTHER" id="PTHR48073">
    <property type="entry name" value="O-SUCCINYLBENZOATE SYNTHASE-RELATED"/>
    <property type="match status" value="1"/>
</dbReference>
<dbReference type="SUPFAM" id="SSF54826">
    <property type="entry name" value="Enolase N-terminal domain-like"/>
    <property type="match status" value="1"/>
</dbReference>
<dbReference type="InterPro" id="IPR029065">
    <property type="entry name" value="Enolase_C-like"/>
</dbReference>
<dbReference type="GO" id="GO:0046872">
    <property type="term" value="F:metal ion binding"/>
    <property type="evidence" value="ECO:0007669"/>
    <property type="project" value="UniProtKB-KW"/>
</dbReference>
<dbReference type="Proteomes" id="UP000010931">
    <property type="component" value="Unassembled WGS sequence"/>
</dbReference>
<accession>L7F6F2</accession>
<dbReference type="InterPro" id="IPR013342">
    <property type="entry name" value="Mandelate_racemase_C"/>
</dbReference>
<dbReference type="Pfam" id="PF13378">
    <property type="entry name" value="MR_MLE_C"/>
    <property type="match status" value="1"/>
</dbReference>
<dbReference type="InterPro" id="IPR029017">
    <property type="entry name" value="Enolase-like_N"/>
</dbReference>
<evidence type="ECO:0000259" key="2">
    <source>
        <dbReference type="SMART" id="SM00922"/>
    </source>
</evidence>
<sequence length="408" mass="43695">MASEARLYRVALPMRIGFDHPAARRRTSDSLVLRLTVDDVSGIGECAPRSYVTGETTDSVTEALGRVPLHALFGRLRTTPPGDLADRLRAVGFESTFPELFAHTLGTAPGTNLVCLLETAVLDLLCRQLTVSVGELLLPGVSEALSVPVSQVLDLSIGVEEFLDTRGPFHFVKVKASDDIERDVRTVGAIRRRLGADVPVMVDANMSWTPETAAPYARRLREAGVDLVEEPLPRRSWADLRALRRATGVRVLLDESVCTAADAREAVAAEACDAVNVRVSKNGGLLASARLIEYARAEGLGFQIGVQVAETGPLINASRALALRSADAFAVEGGQSDRFFAEADAIVAPWPVVDRRTNSIGPVEGAGFGLRLTGRAARWTALTWTDSTSWLRVAADLKQFVGRGSGGG</sequence>
<dbReference type="PATRIC" id="fig|698760.3.peg.4651"/>
<keyword evidence="4" id="KW-1185">Reference proteome</keyword>
<dbReference type="PROSITE" id="PS00909">
    <property type="entry name" value="MR_MLE_2"/>
    <property type="match status" value="1"/>
</dbReference>
<feature type="domain" description="Mandelate racemase/muconate lactonizing enzyme C-terminal" evidence="2">
    <location>
        <begin position="159"/>
        <end position="250"/>
    </location>
</feature>
<dbReference type="Gene3D" id="3.20.20.120">
    <property type="entry name" value="Enolase-like C-terminal domain"/>
    <property type="match status" value="1"/>
</dbReference>
<dbReference type="RefSeq" id="WP_006378338.1">
    <property type="nucleotide sequence ID" value="NZ_AEJB01000342.1"/>
</dbReference>
<evidence type="ECO:0000313" key="4">
    <source>
        <dbReference type="Proteomes" id="UP000010931"/>
    </source>
</evidence>
<dbReference type="STRING" id="85558.T45_05913"/>
<reference evidence="3 4" key="1">
    <citation type="journal article" date="2011" name="Plasmid">
        <title>Streptomyces turgidiscabies Car8 contains a modular pathogenicity island that shares virulence genes with other actinobacterial plant pathogens.</title>
        <authorList>
            <person name="Huguet-Tapia J.C."/>
            <person name="Badger J.H."/>
            <person name="Loria R."/>
            <person name="Pettis G.S."/>
        </authorList>
    </citation>
    <scope>NUCLEOTIDE SEQUENCE [LARGE SCALE GENOMIC DNA]</scope>
    <source>
        <strain evidence="3 4">Car8</strain>
    </source>
</reference>
<dbReference type="SMART" id="SM00922">
    <property type="entry name" value="MR_MLE"/>
    <property type="match status" value="1"/>
</dbReference>